<feature type="chain" id="PRO_5042959264" evidence="6">
    <location>
        <begin position="29"/>
        <end position="302"/>
    </location>
</feature>
<keyword evidence="2" id="KW-0052">Apoplast</keyword>
<dbReference type="Proteomes" id="UP001374584">
    <property type="component" value="Unassembled WGS sequence"/>
</dbReference>
<evidence type="ECO:0000256" key="4">
    <source>
        <dbReference type="ARBA" id="ARBA00022729"/>
    </source>
</evidence>
<evidence type="ECO:0000256" key="3">
    <source>
        <dbReference type="ARBA" id="ARBA00022525"/>
    </source>
</evidence>
<dbReference type="AlphaFoldDB" id="A0AAN9M613"/>
<dbReference type="PANTHER" id="PTHR31279:SF13">
    <property type="entry name" value="PROTEIN EXORDIUM-LIKE 6"/>
    <property type="match status" value="1"/>
</dbReference>
<evidence type="ECO:0000256" key="1">
    <source>
        <dbReference type="ARBA" id="ARBA00004271"/>
    </source>
</evidence>
<reference evidence="7 8" key="1">
    <citation type="submission" date="2024-01" db="EMBL/GenBank/DDBJ databases">
        <title>The genomes of 5 underutilized Papilionoideae crops provide insights into root nodulation and disease resistanc.</title>
        <authorList>
            <person name="Jiang F."/>
        </authorList>
    </citation>
    <scope>NUCLEOTIDE SEQUENCE [LARGE SCALE GENOMIC DNA]</scope>
    <source>
        <strain evidence="7">JINMINGXINNONG_FW02</strain>
        <tissue evidence="7">Leaves</tissue>
    </source>
</reference>
<gene>
    <name evidence="7" type="ORF">VNO80_22605</name>
</gene>
<keyword evidence="8" id="KW-1185">Reference proteome</keyword>
<comment type="caution">
    <text evidence="7">The sequence shown here is derived from an EMBL/GenBank/DDBJ whole genome shotgun (WGS) entry which is preliminary data.</text>
</comment>
<proteinExistence type="inferred from homology"/>
<dbReference type="PANTHER" id="PTHR31279">
    <property type="entry name" value="PROTEIN EXORDIUM-LIKE 5"/>
    <property type="match status" value="1"/>
</dbReference>
<dbReference type="GO" id="GO:0048046">
    <property type="term" value="C:apoplast"/>
    <property type="evidence" value="ECO:0007669"/>
    <property type="project" value="UniProtKB-SubCell"/>
</dbReference>
<feature type="signal peptide" evidence="6">
    <location>
        <begin position="1"/>
        <end position="28"/>
    </location>
</feature>
<comment type="subcellular location">
    <subcellularLocation>
        <location evidence="1">Secreted</location>
        <location evidence="1">Extracellular space</location>
        <location evidence="1">Apoplast</location>
    </subcellularLocation>
</comment>
<organism evidence="7 8">
    <name type="scientific">Phaseolus coccineus</name>
    <name type="common">Scarlet runner bean</name>
    <name type="synonym">Phaseolus multiflorus</name>
    <dbReference type="NCBI Taxonomy" id="3886"/>
    <lineage>
        <taxon>Eukaryota</taxon>
        <taxon>Viridiplantae</taxon>
        <taxon>Streptophyta</taxon>
        <taxon>Embryophyta</taxon>
        <taxon>Tracheophyta</taxon>
        <taxon>Spermatophyta</taxon>
        <taxon>Magnoliopsida</taxon>
        <taxon>eudicotyledons</taxon>
        <taxon>Gunneridae</taxon>
        <taxon>Pentapetalae</taxon>
        <taxon>rosids</taxon>
        <taxon>fabids</taxon>
        <taxon>Fabales</taxon>
        <taxon>Fabaceae</taxon>
        <taxon>Papilionoideae</taxon>
        <taxon>50 kb inversion clade</taxon>
        <taxon>NPAAA clade</taxon>
        <taxon>indigoferoid/millettioid clade</taxon>
        <taxon>Phaseoleae</taxon>
        <taxon>Phaseolus</taxon>
    </lineage>
</organism>
<keyword evidence="3" id="KW-0964">Secreted</keyword>
<sequence length="302" mass="32202">MASFIPRHLLLSLALSFSILLLLPVALSDGPEEAEALSHHGGQLITGILRVGIAWYGPIPRVQRRAILSFFRSLNTIHPSSDNLPQVATWWNMVESYQAYAKPGTVASPKIRVKVVNEVFDEEFSYGKVLITDFIKPLIPLATGGIPNTLALIVASKGVSVQDMCAGSCAQHGLIDNQTFVAVGDPEDECPECAWPFAASSGKTGQVMIPPSGDIGADVMVRLLAGGLAGAVTNPYGDGFYSSARGNHFYEATSKCPDLFASDQVPVDPETGAAFNAVGEKGTKFLLPALWNPKTSSCWTPL</sequence>
<comment type="similarity">
    <text evidence="5">Belongs to the EXORDIUM family.</text>
</comment>
<dbReference type="EMBL" id="JAYMYR010000008">
    <property type="protein sequence ID" value="KAK7348056.1"/>
    <property type="molecule type" value="Genomic_DNA"/>
</dbReference>
<dbReference type="Pfam" id="PF04674">
    <property type="entry name" value="Phi_1"/>
    <property type="match status" value="1"/>
</dbReference>
<dbReference type="InterPro" id="IPR006766">
    <property type="entry name" value="EXORDIUM-like"/>
</dbReference>
<evidence type="ECO:0000256" key="2">
    <source>
        <dbReference type="ARBA" id="ARBA00022523"/>
    </source>
</evidence>
<keyword evidence="4 6" id="KW-0732">Signal</keyword>
<name>A0AAN9M613_PHACN</name>
<evidence type="ECO:0000313" key="8">
    <source>
        <dbReference type="Proteomes" id="UP001374584"/>
    </source>
</evidence>
<evidence type="ECO:0000256" key="5">
    <source>
        <dbReference type="ARBA" id="ARBA00023591"/>
    </source>
</evidence>
<evidence type="ECO:0000256" key="6">
    <source>
        <dbReference type="SAM" id="SignalP"/>
    </source>
</evidence>
<protein>
    <submittedName>
        <fullName evidence="7">Uncharacterized protein</fullName>
    </submittedName>
</protein>
<evidence type="ECO:0000313" key="7">
    <source>
        <dbReference type="EMBL" id="KAK7348056.1"/>
    </source>
</evidence>
<accession>A0AAN9M613</accession>